<gene>
    <name evidence="2" type="ORF">BDY21DRAFT_281033</name>
</gene>
<sequence length="174" mass="17963">MSGLNPTGPSQPTKDQAYTTAGNPASINPSESATARTQPHGKPFVDHRDPPAGQSAANGWTPQEPSLAQGVHGAPAGEEKAGLTAESLDRLHEFDGDEKMATAAEGKVASAVGKVDGFEKGTGSSGGQIDLASDLDRKKAEQQPYREAKHSQREKNVDVGGILGQRGGPANPTD</sequence>
<evidence type="ECO:0000313" key="3">
    <source>
        <dbReference type="Proteomes" id="UP000799766"/>
    </source>
</evidence>
<organism evidence="2 3">
    <name type="scientific">Lineolata rhizophorae</name>
    <dbReference type="NCBI Taxonomy" id="578093"/>
    <lineage>
        <taxon>Eukaryota</taxon>
        <taxon>Fungi</taxon>
        <taxon>Dikarya</taxon>
        <taxon>Ascomycota</taxon>
        <taxon>Pezizomycotina</taxon>
        <taxon>Dothideomycetes</taxon>
        <taxon>Dothideomycetes incertae sedis</taxon>
        <taxon>Lineolatales</taxon>
        <taxon>Lineolataceae</taxon>
        <taxon>Lineolata</taxon>
    </lineage>
</organism>
<evidence type="ECO:0000256" key="1">
    <source>
        <dbReference type="SAM" id="MobiDB-lite"/>
    </source>
</evidence>
<feature type="compositionally biased region" description="Polar residues" evidence="1">
    <location>
        <begin position="55"/>
        <end position="66"/>
    </location>
</feature>
<feature type="compositionally biased region" description="Polar residues" evidence="1">
    <location>
        <begin position="1"/>
        <end position="37"/>
    </location>
</feature>
<feature type="compositionally biased region" description="Basic and acidic residues" evidence="1">
    <location>
        <begin position="134"/>
        <end position="157"/>
    </location>
</feature>
<dbReference type="OrthoDB" id="3438962at2759"/>
<feature type="region of interest" description="Disordered" evidence="1">
    <location>
        <begin position="114"/>
        <end position="174"/>
    </location>
</feature>
<dbReference type="AlphaFoldDB" id="A0A6A6P7E2"/>
<feature type="region of interest" description="Disordered" evidence="1">
    <location>
        <begin position="1"/>
        <end position="82"/>
    </location>
</feature>
<keyword evidence="3" id="KW-1185">Reference proteome</keyword>
<protein>
    <submittedName>
        <fullName evidence="2">Uncharacterized protein</fullName>
    </submittedName>
</protein>
<evidence type="ECO:0000313" key="2">
    <source>
        <dbReference type="EMBL" id="KAF2459738.1"/>
    </source>
</evidence>
<name>A0A6A6P7E2_9PEZI</name>
<reference evidence="2" key="1">
    <citation type="journal article" date="2020" name="Stud. Mycol.">
        <title>101 Dothideomycetes genomes: a test case for predicting lifestyles and emergence of pathogens.</title>
        <authorList>
            <person name="Haridas S."/>
            <person name="Albert R."/>
            <person name="Binder M."/>
            <person name="Bloem J."/>
            <person name="Labutti K."/>
            <person name="Salamov A."/>
            <person name="Andreopoulos B."/>
            <person name="Baker S."/>
            <person name="Barry K."/>
            <person name="Bills G."/>
            <person name="Bluhm B."/>
            <person name="Cannon C."/>
            <person name="Castanera R."/>
            <person name="Culley D."/>
            <person name="Daum C."/>
            <person name="Ezra D."/>
            <person name="Gonzalez J."/>
            <person name="Henrissat B."/>
            <person name="Kuo A."/>
            <person name="Liang C."/>
            <person name="Lipzen A."/>
            <person name="Lutzoni F."/>
            <person name="Magnuson J."/>
            <person name="Mondo S."/>
            <person name="Nolan M."/>
            <person name="Ohm R."/>
            <person name="Pangilinan J."/>
            <person name="Park H.-J."/>
            <person name="Ramirez L."/>
            <person name="Alfaro M."/>
            <person name="Sun H."/>
            <person name="Tritt A."/>
            <person name="Yoshinaga Y."/>
            <person name="Zwiers L.-H."/>
            <person name="Turgeon B."/>
            <person name="Goodwin S."/>
            <person name="Spatafora J."/>
            <person name="Crous P."/>
            <person name="Grigoriev I."/>
        </authorList>
    </citation>
    <scope>NUCLEOTIDE SEQUENCE</scope>
    <source>
        <strain evidence="2">ATCC 16933</strain>
    </source>
</reference>
<dbReference type="EMBL" id="MU001674">
    <property type="protein sequence ID" value="KAF2459738.1"/>
    <property type="molecule type" value="Genomic_DNA"/>
</dbReference>
<dbReference type="Proteomes" id="UP000799766">
    <property type="component" value="Unassembled WGS sequence"/>
</dbReference>
<accession>A0A6A6P7E2</accession>
<proteinExistence type="predicted"/>